<name>G7ZGW0_AZOL4</name>
<keyword evidence="2" id="KW-0614">Plasmid</keyword>
<dbReference type="PANTHER" id="PTHR40400">
    <property type="entry name" value="SLR1512 PROTEIN"/>
    <property type="match status" value="1"/>
</dbReference>
<dbReference type="Pfam" id="PF05982">
    <property type="entry name" value="Sbt_1"/>
    <property type="match status" value="1"/>
</dbReference>
<evidence type="ECO:0000313" key="3">
    <source>
        <dbReference type="Proteomes" id="UP000005667"/>
    </source>
</evidence>
<dbReference type="KEGG" id="ali:AZOLI_p40159"/>
<keyword evidence="1" id="KW-0472">Membrane</keyword>
<dbReference type="RefSeq" id="WP_014189411.1">
    <property type="nucleotide sequence ID" value="NC_016587.1"/>
</dbReference>
<feature type="transmembrane region" description="Helical" evidence="1">
    <location>
        <begin position="192"/>
        <end position="212"/>
    </location>
</feature>
<evidence type="ECO:0000313" key="2">
    <source>
        <dbReference type="EMBL" id="CBS90558.1"/>
    </source>
</evidence>
<feature type="transmembrane region" description="Helical" evidence="1">
    <location>
        <begin position="126"/>
        <end position="146"/>
    </location>
</feature>
<dbReference type="HOGENOM" id="CLU_032027_0_0_5"/>
<keyword evidence="1" id="KW-1133">Transmembrane helix</keyword>
<gene>
    <name evidence="2" type="ordered locus">AZOLI_p40159</name>
</gene>
<dbReference type="AlphaFoldDB" id="G7ZGW0"/>
<dbReference type="PANTHER" id="PTHR40400:SF1">
    <property type="entry name" value="SLR1512 PROTEIN"/>
    <property type="match status" value="1"/>
</dbReference>
<dbReference type="EMBL" id="FQ311872">
    <property type="protein sequence ID" value="CBS90558.1"/>
    <property type="molecule type" value="Genomic_DNA"/>
</dbReference>
<dbReference type="OrthoDB" id="345121at2"/>
<evidence type="ECO:0008006" key="4">
    <source>
        <dbReference type="Google" id="ProtNLM"/>
    </source>
</evidence>
<feature type="transmembrane region" description="Helical" evidence="1">
    <location>
        <begin position="93"/>
        <end position="114"/>
    </location>
</feature>
<proteinExistence type="predicted"/>
<feature type="transmembrane region" description="Helical" evidence="1">
    <location>
        <begin position="152"/>
        <end position="171"/>
    </location>
</feature>
<feature type="transmembrane region" description="Helical" evidence="1">
    <location>
        <begin position="256"/>
        <end position="279"/>
    </location>
</feature>
<reference evidence="3" key="1">
    <citation type="journal article" date="2011" name="PLoS Genet.">
        <title>Azospirillum genomes reveal transition of bacteria from aquatic to terrestrial environments.</title>
        <authorList>
            <person name="Wisniewski-Dye F."/>
            <person name="Borziak K."/>
            <person name="Khalsa-Moyers G."/>
            <person name="Alexandre G."/>
            <person name="Sukharnikov L.O."/>
            <person name="Wuichet K."/>
            <person name="Hurst G.B."/>
            <person name="McDonald W.H."/>
            <person name="Robertson J.S."/>
            <person name="Barbe V."/>
            <person name="Calteau A."/>
            <person name="Rouy Z."/>
            <person name="Mangenot S."/>
            <person name="Prigent-Combaret C."/>
            <person name="Normand P."/>
            <person name="Boyer M."/>
            <person name="Siguier P."/>
            <person name="Dessaux Y."/>
            <person name="Elmerich C."/>
            <person name="Condemine G."/>
            <person name="Krishnen G."/>
            <person name="Kennedy I."/>
            <person name="Paterson A.H."/>
            <person name="Gonzalez V."/>
            <person name="Mavingui P."/>
            <person name="Zhulin I.B."/>
        </authorList>
    </citation>
    <scope>NUCLEOTIDE SEQUENCE [LARGE SCALE GENOMIC DNA]</scope>
    <source>
        <strain evidence="3">4B</strain>
    </source>
</reference>
<feature type="transmembrane region" description="Helical" evidence="1">
    <location>
        <begin position="218"/>
        <end position="236"/>
    </location>
</feature>
<evidence type="ECO:0000256" key="1">
    <source>
        <dbReference type="SAM" id="Phobius"/>
    </source>
</evidence>
<feature type="transmembrane region" description="Helical" evidence="1">
    <location>
        <begin position="285"/>
        <end position="304"/>
    </location>
</feature>
<keyword evidence="3" id="KW-1185">Reference proteome</keyword>
<sequence>MDALLSAPILFFGLGAAIALTGARIPFPEGFGKALAAYLLVAIGLKGGVALAGADVGSVLPLLLTAALLSLLMPILGFGLLRSAVGLDQVNSAAIAAHYGSVSLVTFVTATKLLESQGVTFGGHMVAALAIMEGPAIVSGLLLAGATGMVSGVAAGGNGATMTVPLGSVPLGGSGGGEPARGGSIKDAIREAAFNGSVLLLAGSLLVGLVIGKPGLQSLHGLFIAPWDGVLCLFLLEMGYLATSRLREAASLSPRLIAFGIVMPLIGAGIGLAAAAALGLGLGDAALLVTLCASASYIAVPAALRHALPAAEPGLSLPLSLGITFPFNILVGIPLYLAVSRAVLS</sequence>
<keyword evidence="1" id="KW-0812">Transmembrane</keyword>
<accession>G7ZGW0</accession>
<organism evidence="2 3">
    <name type="scientific">Azospirillum lipoferum (strain 4B)</name>
    <dbReference type="NCBI Taxonomy" id="862719"/>
    <lineage>
        <taxon>Bacteria</taxon>
        <taxon>Pseudomonadati</taxon>
        <taxon>Pseudomonadota</taxon>
        <taxon>Alphaproteobacteria</taxon>
        <taxon>Rhodospirillales</taxon>
        <taxon>Azospirillaceae</taxon>
        <taxon>Azospirillum</taxon>
    </lineage>
</organism>
<dbReference type="InterPro" id="IPR010293">
    <property type="entry name" value="Sbt_1"/>
</dbReference>
<dbReference type="Proteomes" id="UP000005667">
    <property type="component" value="Plasmid AZO_p4"/>
</dbReference>
<feature type="transmembrane region" description="Helical" evidence="1">
    <location>
        <begin position="35"/>
        <end position="52"/>
    </location>
</feature>
<feature type="transmembrane region" description="Helical" evidence="1">
    <location>
        <begin position="59"/>
        <end position="81"/>
    </location>
</feature>
<geneLocation type="plasmid" evidence="2 3">
    <name>AZO_p4</name>
</geneLocation>
<feature type="transmembrane region" description="Helical" evidence="1">
    <location>
        <begin position="316"/>
        <end position="339"/>
    </location>
</feature>
<protein>
    <recommendedName>
        <fullName evidence="4">Sodium-dependent bicarbonate transport family permease</fullName>
    </recommendedName>
</protein>